<name>A0A7R8AHG3_9EURO</name>
<dbReference type="EMBL" id="AP024443">
    <property type="protein sequence ID" value="BCS17560.1"/>
    <property type="molecule type" value="Genomic_DNA"/>
</dbReference>
<organism evidence="3 4">
    <name type="scientific">Aspergillus puulaauensis</name>
    <dbReference type="NCBI Taxonomy" id="1220207"/>
    <lineage>
        <taxon>Eukaryota</taxon>
        <taxon>Fungi</taxon>
        <taxon>Dikarya</taxon>
        <taxon>Ascomycota</taxon>
        <taxon>Pezizomycotina</taxon>
        <taxon>Eurotiomycetes</taxon>
        <taxon>Eurotiomycetidae</taxon>
        <taxon>Eurotiales</taxon>
        <taxon>Aspergillaceae</taxon>
        <taxon>Aspergillus</taxon>
    </lineage>
</organism>
<dbReference type="KEGG" id="apuu:APUU_10388S"/>
<dbReference type="RefSeq" id="XP_041549754.1">
    <property type="nucleotide sequence ID" value="XM_041700240.1"/>
</dbReference>
<protein>
    <recommendedName>
        <fullName evidence="2">NADP-dependent oxidoreductase domain-containing protein</fullName>
    </recommendedName>
</protein>
<evidence type="ECO:0000313" key="4">
    <source>
        <dbReference type="Proteomes" id="UP000654913"/>
    </source>
</evidence>
<dbReference type="InterPro" id="IPR036812">
    <property type="entry name" value="NAD(P)_OxRdtase_dom_sf"/>
</dbReference>
<accession>A0A7R8AHG3</accession>
<dbReference type="Pfam" id="PF00248">
    <property type="entry name" value="Aldo_ket_red"/>
    <property type="match status" value="1"/>
</dbReference>
<keyword evidence="4" id="KW-1185">Reference proteome</keyword>
<dbReference type="SUPFAM" id="SSF51430">
    <property type="entry name" value="NAD(P)-linked oxidoreductase"/>
    <property type="match status" value="1"/>
</dbReference>
<dbReference type="InterPro" id="IPR023210">
    <property type="entry name" value="NADP_OxRdtase_dom"/>
</dbReference>
<dbReference type="GeneID" id="64967565"/>
<dbReference type="InterPro" id="IPR018170">
    <property type="entry name" value="Aldo/ket_reductase_CS"/>
</dbReference>
<dbReference type="PROSITE" id="PS00062">
    <property type="entry name" value="ALDOKETO_REDUCTASE_2"/>
    <property type="match status" value="1"/>
</dbReference>
<dbReference type="OrthoDB" id="686384at2759"/>
<reference evidence="3" key="1">
    <citation type="submission" date="2021-01" db="EMBL/GenBank/DDBJ databases">
        <authorList>
            <consortium name="Aspergillus puulaauensis MK2 genome sequencing consortium"/>
            <person name="Kazuki M."/>
            <person name="Futagami T."/>
        </authorList>
    </citation>
    <scope>NUCLEOTIDE SEQUENCE</scope>
    <source>
        <strain evidence="3">MK2</strain>
    </source>
</reference>
<dbReference type="PANTHER" id="PTHR43147">
    <property type="entry name" value="PROTEIN TAS"/>
    <property type="match status" value="1"/>
</dbReference>
<evidence type="ECO:0000313" key="3">
    <source>
        <dbReference type="EMBL" id="BCS17560.1"/>
    </source>
</evidence>
<sequence length="547" mass="60961">MSPKNGHVNMMTDAIIANLPLDGVRSVMRGVLAAHPSLTPVFEELTRNYLYETASRYENSKITAQQADKSISATPAFADLRQRICCMVGCGLCYQALPLLRDIVNQIASLNSSDRLSSALTAQIAAVDGDIIQTLTAIQKTLFVPAGTRDLSESEAQPLQELLQSLLSCQKSWESNGQSFLLQRGLDATAQLLGPLSRALYTPKPASIKPPSELPPSTINETFTLDGINLPRIFTGLWQLSSPAWGSAPREKMIEHFSNHVQRGFTAFDMADHYGDAEIIFGGYRSSSAYSDSIFAATKYCVFHPMKVSEEAIRANVDQRCRRLSTESIDLLQFHWQFYNDDQYIRALQYLQQDKRVKHLGLCNFDTEHMQRVIDSGVKVVTNQVQFSLIDSRPIIKMAEVCKKHNIKLLTYGTLCGGLLAEKWLGQEPPDLYSDEATPSLRKYYTMIRTWGGWPLFQELLRALHAIAQKHGVTVSNVATRWVLDFPYVGAVIVGARMGVSEQSAVNLGSLGWTLDGEDRASIDRILQRSLRAEMFESMGDCGGEYR</sequence>
<evidence type="ECO:0000259" key="2">
    <source>
        <dbReference type="Pfam" id="PF00248"/>
    </source>
</evidence>
<feature type="domain" description="NADP-dependent oxidoreductase" evidence="2">
    <location>
        <begin position="233"/>
        <end position="527"/>
    </location>
</feature>
<dbReference type="Proteomes" id="UP000654913">
    <property type="component" value="Chromosome 1"/>
</dbReference>
<reference evidence="3" key="2">
    <citation type="submission" date="2021-02" db="EMBL/GenBank/DDBJ databases">
        <title>Aspergillus puulaauensis MK2 genome sequence.</title>
        <authorList>
            <person name="Futagami T."/>
            <person name="Mori K."/>
            <person name="Kadooka C."/>
            <person name="Tanaka T."/>
        </authorList>
    </citation>
    <scope>NUCLEOTIDE SEQUENCE</scope>
    <source>
        <strain evidence="3">MK2</strain>
    </source>
</reference>
<dbReference type="CDD" id="cd19101">
    <property type="entry name" value="AKR_unchar"/>
    <property type="match status" value="1"/>
</dbReference>
<dbReference type="PANTHER" id="PTHR43147:SF2">
    <property type="entry name" value="NADP-DEPENDENT OXIDOREDUCTASE DOMAIN-CONTAINING PROTEIN"/>
    <property type="match status" value="1"/>
</dbReference>
<proteinExistence type="predicted"/>
<dbReference type="GO" id="GO:0016491">
    <property type="term" value="F:oxidoreductase activity"/>
    <property type="evidence" value="ECO:0007669"/>
    <property type="project" value="UniProtKB-KW"/>
</dbReference>
<evidence type="ECO:0000256" key="1">
    <source>
        <dbReference type="ARBA" id="ARBA00023002"/>
    </source>
</evidence>
<keyword evidence="1" id="KW-0560">Oxidoreductase</keyword>
<dbReference type="AlphaFoldDB" id="A0A7R8AHG3"/>
<gene>
    <name evidence="3" type="ORF">APUU_10388S</name>
</gene>
<dbReference type="Gene3D" id="3.20.20.100">
    <property type="entry name" value="NADP-dependent oxidoreductase domain"/>
    <property type="match status" value="1"/>
</dbReference>